<proteinExistence type="predicted"/>
<keyword evidence="2" id="KW-1185">Reference proteome</keyword>
<sequence length="392" mass="44968">MLGKLQNWLIKQSSVLFSWKTEDSNSSQNRTPSPRELPAAIKQQIQEQIDNLDNNPTEEQAIIETLDNAFERWLNNPETEENSVVILSSPVTAISPVIADSIKKWSLQKQIAVKVLPFDARPPDMKSIIPIVKDFLQEQGQKTETKQDVSEVFVIPNLDFCFLRSVEGLNAIEYLQSLFCQHSQQRFWIIGANQVSWQYLDLVSNISAFCGEVFVLPEVPSDKLQTWLNPIIESFDIGLEKFKLEQQILEDTEESEQNDWQKYFEHLADISEGGSLVTAELFLNSIYQKTETDKEEQTEQQLLTNYPELSDLPFIDFPEQYILYSLLLHGSLTLSELAESLGDEKGEVTGKVQVLRRQGLIEQHHQMLTINPFHYPKLKQKLSSNNFIMSGE</sequence>
<gene>
    <name evidence="1" type="ordered locus">cce_3878</name>
</gene>
<dbReference type="Proteomes" id="UP000001203">
    <property type="component" value="Chromosome circular"/>
</dbReference>
<dbReference type="InterPro" id="IPR036390">
    <property type="entry name" value="WH_DNA-bd_sf"/>
</dbReference>
<evidence type="ECO:0000313" key="2">
    <source>
        <dbReference type="Proteomes" id="UP000001203"/>
    </source>
</evidence>
<dbReference type="EMBL" id="CP000806">
    <property type="protein sequence ID" value="ACB53226.1"/>
    <property type="molecule type" value="Genomic_DNA"/>
</dbReference>
<dbReference type="SUPFAM" id="SSF46785">
    <property type="entry name" value="Winged helix' DNA-binding domain"/>
    <property type="match status" value="1"/>
</dbReference>
<dbReference type="eggNOG" id="ENOG502Z84B">
    <property type="taxonomic scope" value="Bacteria"/>
</dbReference>
<reference evidence="1 2" key="1">
    <citation type="journal article" date="2008" name="Proc. Natl. Acad. Sci. U.S.A.">
        <title>The genome of Cyanothece 51142, a unicellular diazotrophic cyanobacterium important in the marine nitrogen cycle.</title>
        <authorList>
            <person name="Welsh E.A."/>
            <person name="Liberton M."/>
            <person name="Stoeckel J."/>
            <person name="Loh T."/>
            <person name="Elvitigala T."/>
            <person name="Wang C."/>
            <person name="Wollam A."/>
            <person name="Fulton R.S."/>
            <person name="Clifton S.W."/>
            <person name="Jacobs J.M."/>
            <person name="Aurora R."/>
            <person name="Ghosh B.K."/>
            <person name="Sherman L.A."/>
            <person name="Smith R.D."/>
            <person name="Wilson R.K."/>
            <person name="Pakrasi H.B."/>
        </authorList>
    </citation>
    <scope>NUCLEOTIDE SEQUENCE [LARGE SCALE GENOMIC DNA]</scope>
    <source>
        <strain evidence="2">ATCC 51142 / BH68</strain>
    </source>
</reference>
<organism evidence="1 2">
    <name type="scientific">Crocosphaera subtropica (strain ATCC 51142 / BH68)</name>
    <name type="common">Cyanothece sp. (strain ATCC 51142)</name>
    <dbReference type="NCBI Taxonomy" id="43989"/>
    <lineage>
        <taxon>Bacteria</taxon>
        <taxon>Bacillati</taxon>
        <taxon>Cyanobacteriota</taxon>
        <taxon>Cyanophyceae</taxon>
        <taxon>Oscillatoriophycideae</taxon>
        <taxon>Chroococcales</taxon>
        <taxon>Aphanothecaceae</taxon>
        <taxon>Crocosphaera</taxon>
        <taxon>Crocosphaera subtropica</taxon>
    </lineage>
</organism>
<dbReference type="AlphaFoldDB" id="B1WP47"/>
<evidence type="ECO:0000313" key="1">
    <source>
        <dbReference type="EMBL" id="ACB53226.1"/>
    </source>
</evidence>
<name>B1WP47_CROS5</name>
<dbReference type="OrthoDB" id="525862at2"/>
<dbReference type="RefSeq" id="WP_009547285.1">
    <property type="nucleotide sequence ID" value="NC_010546.1"/>
</dbReference>
<dbReference type="STRING" id="43989.cce_3878"/>
<dbReference type="InterPro" id="IPR011991">
    <property type="entry name" value="ArsR-like_HTH"/>
</dbReference>
<accession>B1WP47</accession>
<dbReference type="KEGG" id="cyt:cce_3878"/>
<dbReference type="HOGENOM" id="CLU_645040_0_0_3"/>
<protein>
    <submittedName>
        <fullName evidence="1">Uncharacterized protein</fullName>
    </submittedName>
</protein>
<dbReference type="CDD" id="cd00090">
    <property type="entry name" value="HTH_ARSR"/>
    <property type="match status" value="1"/>
</dbReference>